<dbReference type="InterPro" id="IPR018484">
    <property type="entry name" value="FGGY_N"/>
</dbReference>
<evidence type="ECO:0000259" key="5">
    <source>
        <dbReference type="Pfam" id="PF00370"/>
    </source>
</evidence>
<evidence type="ECO:0000259" key="6">
    <source>
        <dbReference type="Pfam" id="PF02782"/>
    </source>
</evidence>
<name>A0A2N3PQM8_9PROT</name>
<dbReference type="PIRSF" id="PIRSF000538">
    <property type="entry name" value="GlpK"/>
    <property type="match status" value="1"/>
</dbReference>
<dbReference type="InterPro" id="IPR018485">
    <property type="entry name" value="FGGY_C"/>
</dbReference>
<dbReference type="InterPro" id="IPR018483">
    <property type="entry name" value="Carb_kinase_FGGY_CS"/>
</dbReference>
<dbReference type="CDD" id="cd07808">
    <property type="entry name" value="ASKHA_NBD_FGGY_EcXK-like"/>
    <property type="match status" value="1"/>
</dbReference>
<evidence type="ECO:0000256" key="3">
    <source>
        <dbReference type="ARBA" id="ARBA00022777"/>
    </source>
</evidence>
<dbReference type="RefSeq" id="WP_101252499.1">
    <property type="nucleotide sequence ID" value="NZ_PIUM01000028.1"/>
</dbReference>
<proteinExistence type="inferred from homology"/>
<feature type="domain" description="Carbohydrate kinase FGGY C-terminal" evidence="6">
    <location>
        <begin position="275"/>
        <end position="448"/>
    </location>
</feature>
<dbReference type="OrthoDB" id="9805576at2"/>
<evidence type="ECO:0000313" key="7">
    <source>
        <dbReference type="EMBL" id="PKU22706.1"/>
    </source>
</evidence>
<comment type="caution">
    <text evidence="7">The sequence shown here is derived from an EMBL/GenBank/DDBJ whole genome shotgun (WGS) entry which is preliminary data.</text>
</comment>
<dbReference type="Proteomes" id="UP000233293">
    <property type="component" value="Unassembled WGS sequence"/>
</dbReference>
<keyword evidence="8" id="KW-1185">Reference proteome</keyword>
<dbReference type="SUPFAM" id="SSF53067">
    <property type="entry name" value="Actin-like ATPase domain"/>
    <property type="match status" value="2"/>
</dbReference>
<dbReference type="InterPro" id="IPR050406">
    <property type="entry name" value="FGGY_Carb_Kinase"/>
</dbReference>
<dbReference type="Gene3D" id="3.30.420.40">
    <property type="match status" value="2"/>
</dbReference>
<evidence type="ECO:0000256" key="4">
    <source>
        <dbReference type="RuleBase" id="RU003733"/>
    </source>
</evidence>
<dbReference type="PANTHER" id="PTHR43095">
    <property type="entry name" value="SUGAR KINASE"/>
    <property type="match status" value="1"/>
</dbReference>
<organism evidence="7 8">
    <name type="scientific">Telmatospirillum siberiense</name>
    <dbReference type="NCBI Taxonomy" id="382514"/>
    <lineage>
        <taxon>Bacteria</taxon>
        <taxon>Pseudomonadati</taxon>
        <taxon>Pseudomonadota</taxon>
        <taxon>Alphaproteobacteria</taxon>
        <taxon>Rhodospirillales</taxon>
        <taxon>Rhodospirillaceae</taxon>
        <taxon>Telmatospirillum</taxon>
    </lineage>
</organism>
<evidence type="ECO:0008006" key="9">
    <source>
        <dbReference type="Google" id="ProtNLM"/>
    </source>
</evidence>
<protein>
    <recommendedName>
        <fullName evidence="9">Xylulokinase</fullName>
    </recommendedName>
</protein>
<dbReference type="GO" id="GO:0016301">
    <property type="term" value="F:kinase activity"/>
    <property type="evidence" value="ECO:0007669"/>
    <property type="project" value="UniProtKB-KW"/>
</dbReference>
<dbReference type="PROSITE" id="PS00445">
    <property type="entry name" value="FGGY_KINASES_2"/>
    <property type="match status" value="1"/>
</dbReference>
<dbReference type="Pfam" id="PF00370">
    <property type="entry name" value="FGGY_N"/>
    <property type="match status" value="1"/>
</dbReference>
<reference evidence="8" key="1">
    <citation type="submission" date="2017-12" db="EMBL/GenBank/DDBJ databases">
        <title>Draft genome sequence of Telmatospirillum siberiense 26-4b1T, an acidotolerant peatland alphaproteobacterium potentially involved in sulfur cycling.</title>
        <authorList>
            <person name="Hausmann B."/>
            <person name="Pjevac P."/>
            <person name="Schreck K."/>
            <person name="Herbold C.W."/>
            <person name="Daims H."/>
            <person name="Wagner M."/>
            <person name="Pester M."/>
            <person name="Loy A."/>
        </authorList>
    </citation>
    <scope>NUCLEOTIDE SEQUENCE [LARGE SCALE GENOMIC DNA]</scope>
    <source>
        <strain evidence="8">26-4b1</strain>
    </source>
</reference>
<dbReference type="InterPro" id="IPR000577">
    <property type="entry name" value="Carb_kinase_FGGY"/>
</dbReference>
<dbReference type="EMBL" id="PIUM01000028">
    <property type="protein sequence ID" value="PKU22706.1"/>
    <property type="molecule type" value="Genomic_DNA"/>
</dbReference>
<dbReference type="Pfam" id="PF02782">
    <property type="entry name" value="FGGY_C"/>
    <property type="match status" value="1"/>
</dbReference>
<dbReference type="PANTHER" id="PTHR43095:SF5">
    <property type="entry name" value="XYLULOSE KINASE"/>
    <property type="match status" value="1"/>
</dbReference>
<dbReference type="GO" id="GO:0005975">
    <property type="term" value="P:carbohydrate metabolic process"/>
    <property type="evidence" value="ECO:0007669"/>
    <property type="project" value="InterPro"/>
</dbReference>
<dbReference type="InterPro" id="IPR043129">
    <property type="entry name" value="ATPase_NBD"/>
</dbReference>
<dbReference type="GO" id="GO:0016773">
    <property type="term" value="F:phosphotransferase activity, alcohol group as acceptor"/>
    <property type="evidence" value="ECO:0007669"/>
    <property type="project" value="InterPro"/>
</dbReference>
<comment type="similarity">
    <text evidence="1 4">Belongs to the FGGY kinase family.</text>
</comment>
<dbReference type="AlphaFoldDB" id="A0A2N3PQM8"/>
<gene>
    <name evidence="7" type="ORF">CWS72_20480</name>
</gene>
<evidence type="ECO:0000256" key="1">
    <source>
        <dbReference type="ARBA" id="ARBA00009156"/>
    </source>
</evidence>
<sequence length="510" mass="54316">MPKTTSKEFVLGLDVGTSSAKVCVLDFGGQLLGGENATYPTIVPKPAWAEQEPDAWLPALGTACRRLLGRLGLDGANARGLAITSAAHIGVLLDGHGHVLRPAILWNDQRSKVESEELSLRHGEKIFGLANNWPAPTWTLSHLLWIARNDPAVWNKVRHFLLSKDYIAYRLTGRMASDPAAAVSALLYDVKTQDWSAWLAALAGLPDGALPEILPISAPIGPLSPEGVDLLGLSQKTIVFNGTMDSTAETFSAGVRREGECVIRLASAGGIHGISASPRAHPKLISYPYPIAPFWLSQAGTNTCASAVAWARQLLQGGDTNEPDFDAWTRLAEQAPAGANGLLFHPYLAGERCPYWDGSLRASFIGLGLNHGKADLARAVYEGTAYALRDALGVLEAQGFSLSRVKLVGGGARSALWCQTVSNVLACPAQAVPEADSSVGAALLALVGLGVFADAAEVPAGLCTPDLAPQLVPDERRRSAYDDAFALYQEVQAKLAPIYHLKWPIFRSAR</sequence>
<evidence type="ECO:0000313" key="8">
    <source>
        <dbReference type="Proteomes" id="UP000233293"/>
    </source>
</evidence>
<keyword evidence="2 4" id="KW-0808">Transferase</keyword>
<keyword evidence="3 4" id="KW-0418">Kinase</keyword>
<accession>A0A2N3PQM8</accession>
<evidence type="ECO:0000256" key="2">
    <source>
        <dbReference type="ARBA" id="ARBA00022679"/>
    </source>
</evidence>
<feature type="domain" description="Carbohydrate kinase FGGY N-terminal" evidence="5">
    <location>
        <begin position="10"/>
        <end position="249"/>
    </location>
</feature>